<gene>
    <name evidence="1" type="ORF">DNR46_31695</name>
</gene>
<organism evidence="1 2">
    <name type="scientific">Mesorhizobium japonicum</name>
    <dbReference type="NCBI Taxonomy" id="2066070"/>
    <lineage>
        <taxon>Bacteria</taxon>
        <taxon>Pseudomonadati</taxon>
        <taxon>Pseudomonadota</taxon>
        <taxon>Alphaproteobacteria</taxon>
        <taxon>Hyphomicrobiales</taxon>
        <taxon>Phyllobacteriaceae</taxon>
        <taxon>Mesorhizobium</taxon>
    </lineage>
</organism>
<reference evidence="1 2" key="1">
    <citation type="journal article" date="2018" name="Mol. Plant Microbe Interact.">
        <title>Taxonomically Different Co-Microsymbionts of a Relict Legume, Oxytropis popoviana, Have Complementary Sets of Symbiotic Genes and Together Increase the Efficiency of Plant Nodulation.</title>
        <authorList>
            <person name="Safronova V."/>
            <person name="Belimov A."/>
            <person name="Sazanova A."/>
            <person name="Chirak E."/>
            <person name="Verkhozina A."/>
            <person name="Kuznetsova I."/>
            <person name="Andronov E."/>
            <person name="Puhalsky J."/>
            <person name="Tikhonovich I."/>
        </authorList>
    </citation>
    <scope>NUCLEOTIDE SEQUENCE [LARGE SCALE GENOMIC DNA]</scope>
    <source>
        <strain evidence="1 2">Opo-235</strain>
    </source>
</reference>
<dbReference type="AlphaFoldDB" id="A0A3M9X1N8"/>
<dbReference type="RefSeq" id="WP_123170062.1">
    <property type="nucleotide sequence ID" value="NZ_QKOD01000015.1"/>
</dbReference>
<accession>A0A3M9X1N8</accession>
<dbReference type="EMBL" id="QKOD01000015">
    <property type="protein sequence ID" value="RNJ41775.1"/>
    <property type="molecule type" value="Genomic_DNA"/>
</dbReference>
<evidence type="ECO:0000313" key="2">
    <source>
        <dbReference type="Proteomes" id="UP000275436"/>
    </source>
</evidence>
<sequence>MPSIVTQESVQQLGQIPFPRSDWLAIDQRGQAIDQIVAVCIFEIAAPDVGQRQTMGEFIEEPLAIGPSRAMVARNLGSGDPYSVLIQVLADTEIAPEAGTPA</sequence>
<dbReference type="Proteomes" id="UP000275436">
    <property type="component" value="Unassembled WGS sequence"/>
</dbReference>
<comment type="caution">
    <text evidence="1">The sequence shown here is derived from an EMBL/GenBank/DDBJ whole genome shotgun (WGS) entry which is preliminary data.</text>
</comment>
<protein>
    <submittedName>
        <fullName evidence="1">Uncharacterized protein</fullName>
    </submittedName>
</protein>
<name>A0A3M9X1N8_9HYPH</name>
<proteinExistence type="predicted"/>
<evidence type="ECO:0000313" key="1">
    <source>
        <dbReference type="EMBL" id="RNJ41775.1"/>
    </source>
</evidence>